<keyword evidence="4" id="KW-1003">Cell membrane</keyword>
<feature type="transmembrane region" description="Helical" evidence="11">
    <location>
        <begin position="31"/>
        <end position="49"/>
    </location>
</feature>
<feature type="transmembrane region" description="Helical" evidence="11">
    <location>
        <begin position="84"/>
        <end position="105"/>
    </location>
</feature>
<keyword evidence="14" id="KW-1185">Reference proteome</keyword>
<feature type="transmembrane region" description="Helical" evidence="11">
    <location>
        <begin position="183"/>
        <end position="204"/>
    </location>
</feature>
<dbReference type="PANTHER" id="PTHR10110">
    <property type="entry name" value="SODIUM/HYDROGEN EXCHANGER"/>
    <property type="match status" value="1"/>
</dbReference>
<dbReference type="EMBL" id="ONZI01000001">
    <property type="protein sequence ID" value="SPJ33094.1"/>
    <property type="molecule type" value="Genomic_DNA"/>
</dbReference>
<feature type="transmembrane region" description="Helical" evidence="11">
    <location>
        <begin position="397"/>
        <end position="420"/>
    </location>
</feature>
<comment type="function">
    <text evidence="11">Na(+)/H(+) antiporter that extrudes sodium in exchange for external protons.</text>
</comment>
<feature type="transmembrane region" description="Helical" evidence="11">
    <location>
        <begin position="362"/>
        <end position="385"/>
    </location>
</feature>
<dbReference type="Gene3D" id="6.10.140.1330">
    <property type="match status" value="1"/>
</dbReference>
<dbReference type="InterPro" id="IPR018422">
    <property type="entry name" value="Cation/H_exchanger_CPA1"/>
</dbReference>
<reference evidence="14" key="1">
    <citation type="submission" date="2018-03" db="EMBL/GenBank/DDBJ databases">
        <authorList>
            <person name="Navarro De La Torre S."/>
        </authorList>
    </citation>
    <scope>NUCLEOTIDE SEQUENCE [LARGE SCALE GENOMIC DNA]</scope>
    <source>
        <strain evidence="14">EAod3</strain>
    </source>
</reference>
<dbReference type="GO" id="GO:0015386">
    <property type="term" value="F:potassium:proton antiporter activity"/>
    <property type="evidence" value="ECO:0007669"/>
    <property type="project" value="TreeGrafter"/>
</dbReference>
<gene>
    <name evidence="13" type="primary">nhaK_2</name>
    <name evidence="13" type="ORF">KSP9073_01097</name>
</gene>
<dbReference type="GO" id="GO:0051453">
    <property type="term" value="P:regulation of intracellular pH"/>
    <property type="evidence" value="ECO:0007669"/>
    <property type="project" value="TreeGrafter"/>
</dbReference>
<keyword evidence="10 11" id="KW-0739">Sodium transport</keyword>
<dbReference type="PANTHER" id="PTHR10110:SF86">
    <property type="entry name" value="SODIUM_HYDROGEN EXCHANGER 7"/>
    <property type="match status" value="1"/>
</dbReference>
<dbReference type="GO" id="GO:0015385">
    <property type="term" value="F:sodium:proton antiporter activity"/>
    <property type="evidence" value="ECO:0007669"/>
    <property type="project" value="InterPro"/>
</dbReference>
<comment type="similarity">
    <text evidence="11">Belongs to the monovalent cation:proton antiporter 1 (CPA1) transporter (TC 2.A.36) family.</text>
</comment>
<feature type="transmembrane region" description="Helical" evidence="11">
    <location>
        <begin position="241"/>
        <end position="258"/>
    </location>
</feature>
<dbReference type="OrthoDB" id="9809206at2"/>
<accession>A0A2R8CK00</accession>
<keyword evidence="11" id="KW-0997">Cell inner membrane</keyword>
<organism evidence="13 14">
    <name type="scientific">Kushneria phyllosphaerae</name>
    <dbReference type="NCBI Taxonomy" id="2100822"/>
    <lineage>
        <taxon>Bacteria</taxon>
        <taxon>Pseudomonadati</taxon>
        <taxon>Pseudomonadota</taxon>
        <taxon>Gammaproteobacteria</taxon>
        <taxon>Oceanospirillales</taxon>
        <taxon>Halomonadaceae</taxon>
        <taxon>Kushneria</taxon>
    </lineage>
</organism>
<feature type="transmembrane region" description="Helical" evidence="11">
    <location>
        <begin position="279"/>
        <end position="301"/>
    </location>
</feature>
<proteinExistence type="inferred from homology"/>
<evidence type="ECO:0000256" key="4">
    <source>
        <dbReference type="ARBA" id="ARBA00022475"/>
    </source>
</evidence>
<protein>
    <submittedName>
        <fullName evidence="13">Sodium, potassium, lithium and rubidium/H(+) antiporter</fullName>
    </submittedName>
</protein>
<dbReference type="GO" id="GO:0098719">
    <property type="term" value="P:sodium ion import across plasma membrane"/>
    <property type="evidence" value="ECO:0007669"/>
    <property type="project" value="TreeGrafter"/>
</dbReference>
<dbReference type="InterPro" id="IPR006153">
    <property type="entry name" value="Cation/H_exchanger_TM"/>
</dbReference>
<dbReference type="GO" id="GO:0005886">
    <property type="term" value="C:plasma membrane"/>
    <property type="evidence" value="ECO:0007669"/>
    <property type="project" value="UniProtKB-SubCell"/>
</dbReference>
<dbReference type="RefSeq" id="WP_108841862.1">
    <property type="nucleotide sequence ID" value="NZ_ONZI01000001.1"/>
</dbReference>
<keyword evidence="6 11" id="KW-1133">Transmembrane helix</keyword>
<evidence type="ECO:0000256" key="11">
    <source>
        <dbReference type="RuleBase" id="RU366002"/>
    </source>
</evidence>
<evidence type="ECO:0000256" key="9">
    <source>
        <dbReference type="ARBA" id="ARBA00023136"/>
    </source>
</evidence>
<evidence type="ECO:0000256" key="10">
    <source>
        <dbReference type="ARBA" id="ARBA00023201"/>
    </source>
</evidence>
<evidence type="ECO:0000256" key="7">
    <source>
        <dbReference type="ARBA" id="ARBA00023053"/>
    </source>
</evidence>
<evidence type="ECO:0000256" key="8">
    <source>
        <dbReference type="ARBA" id="ARBA00023065"/>
    </source>
</evidence>
<dbReference type="InterPro" id="IPR004705">
    <property type="entry name" value="Cation/H_exchanger_CPA1_bac"/>
</dbReference>
<keyword evidence="5 11" id="KW-0812">Transmembrane</keyword>
<evidence type="ECO:0000256" key="5">
    <source>
        <dbReference type="ARBA" id="ARBA00022692"/>
    </source>
</evidence>
<keyword evidence="7 11" id="KW-0915">Sodium</keyword>
<comment type="caution">
    <text evidence="11">Lacks conserved residue(s) required for the propagation of feature annotation.</text>
</comment>
<evidence type="ECO:0000256" key="1">
    <source>
        <dbReference type="ARBA" id="ARBA00004651"/>
    </source>
</evidence>
<feature type="transmembrane region" description="Helical" evidence="11">
    <location>
        <begin position="216"/>
        <end position="235"/>
    </location>
</feature>
<sequence length="553" mass="61198">MHIVLLALSLILVAAGSGILARFMPRLPLPILQIAIGALLAWLNTPLNINLEPETFMLLFVPPLLFADAWQFPQRELTSLRHPIIALAVGLVLFTVVGAGFLMHWLLPNLPLAVCFALAAILSPTDAVAVSAISGRLGVPPRLMHILEGESLMNDASALVSLKFAVAAAMTGAFSFGQVSLQFALITLVGVSVGVTLAFLFSTIRRKLIDRRGTESSTEILLVMLMIPFAAYLIAEHLEGSGILAAVAAGITINRTELKRYAQTRTRMQMNHFWEILTFLLNAMVFLLLGLQLPDIIGGAIEVSLNNARSFSLAELVFYVVVISLALMLLRFFWIMGAVYLSRLSSRRRRSAHVPLSSGIMAVGTLAGIRGTITLAAALSLPLALPSGEVFPGRELVIFLATGVILFTLLLGSVTLPLLLRRMDKPDDSWRDEEARSARHAASLAAIEAIESWHAGAQERHDTELERSVLTETSARMISYYRNLMTINDKRSSSERHEYDQRFSREMRLTAIRAERREYYRLRSIHQIDDDTLRRLVRELDLVEMALTSRAKR</sequence>
<feature type="transmembrane region" description="Helical" evidence="11">
    <location>
        <begin position="316"/>
        <end position="341"/>
    </location>
</feature>
<keyword evidence="8 11" id="KW-0406">Ion transport</keyword>
<evidence type="ECO:0000313" key="13">
    <source>
        <dbReference type="EMBL" id="SPJ33094.1"/>
    </source>
</evidence>
<dbReference type="AlphaFoldDB" id="A0A2R8CK00"/>
<dbReference type="Pfam" id="PF00999">
    <property type="entry name" value="Na_H_Exchanger"/>
    <property type="match status" value="1"/>
</dbReference>
<name>A0A2R8CK00_9GAMM</name>
<evidence type="ECO:0000259" key="12">
    <source>
        <dbReference type="Pfam" id="PF00999"/>
    </source>
</evidence>
<keyword evidence="3 11" id="KW-0050">Antiport</keyword>
<evidence type="ECO:0000313" key="14">
    <source>
        <dbReference type="Proteomes" id="UP000244934"/>
    </source>
</evidence>
<evidence type="ECO:0000256" key="3">
    <source>
        <dbReference type="ARBA" id="ARBA00022449"/>
    </source>
</evidence>
<keyword evidence="2 11" id="KW-0813">Transport</keyword>
<evidence type="ECO:0000256" key="2">
    <source>
        <dbReference type="ARBA" id="ARBA00022448"/>
    </source>
</evidence>
<comment type="subcellular location">
    <subcellularLocation>
        <location evidence="11">Cell inner membrane</location>
        <topology evidence="11">Multi-pass membrane protein</topology>
    </subcellularLocation>
    <subcellularLocation>
        <location evidence="1">Cell membrane</location>
        <topology evidence="1">Multi-pass membrane protein</topology>
    </subcellularLocation>
</comment>
<keyword evidence="9 11" id="KW-0472">Membrane</keyword>
<evidence type="ECO:0000256" key="6">
    <source>
        <dbReference type="ARBA" id="ARBA00022989"/>
    </source>
</evidence>
<feature type="domain" description="Cation/H+ exchanger transmembrane" evidence="12">
    <location>
        <begin position="12"/>
        <end position="421"/>
    </location>
</feature>
<dbReference type="Proteomes" id="UP000244934">
    <property type="component" value="Unassembled WGS sequence"/>
</dbReference>
<dbReference type="NCBIfam" id="TIGR00831">
    <property type="entry name" value="a_cpa1"/>
    <property type="match status" value="1"/>
</dbReference>